<evidence type="ECO:0000256" key="8">
    <source>
        <dbReference type="HAMAP-Rule" id="MF_03056"/>
    </source>
</evidence>
<keyword evidence="2 8" id="KW-0853">WD repeat</keyword>
<comment type="function">
    <text evidence="6">Required for the Mettl1-dependent formation of N(7)-methylguanine at position 46 (m7G46) in tRNA. In the Mettl1-wuho methyltransferase complex, it is required to stabilize and induce conformational changes of the catalytic subunit. Required for binding of nanos mRNA and repression of translation by the mei-P26-bgcn-bam-sxl complex. May cooperate with mei-P26 and nanos to derepress the BMP signaling pathway. May cooperate with mei-P26 to suppress expression of a subset of microRNAs. May cooperate with mei-P26 to regulate bam expression levels in germline cells during gametogenesis. Required to promote mitosis to meiosis transition during gametogenesis. May regulate germline cell division in part by regulating ribosome biogenesis.</text>
</comment>
<dbReference type="SMART" id="SM00320">
    <property type="entry name" value="WD40"/>
    <property type="match status" value="4"/>
</dbReference>
<reference evidence="10 11" key="1">
    <citation type="journal article" date="2018" name="Gigascience">
        <title>Genomes of trombidid mites reveal novel predicted allergens and laterally-transferred genes associated with secondary metabolism.</title>
        <authorList>
            <person name="Dong X."/>
            <person name="Chaisiri K."/>
            <person name="Xia D."/>
            <person name="Armstrong S.D."/>
            <person name="Fang Y."/>
            <person name="Donnelly M.J."/>
            <person name="Kadowaki T."/>
            <person name="McGarry J.W."/>
            <person name="Darby A.C."/>
            <person name="Makepeace B.L."/>
        </authorList>
    </citation>
    <scope>NUCLEOTIDE SEQUENCE [LARGE SCALE GENOMIC DNA]</scope>
    <source>
        <strain evidence="10">UoL-UT</strain>
    </source>
</reference>
<keyword evidence="5 8" id="KW-0539">Nucleus</keyword>
<evidence type="ECO:0000256" key="9">
    <source>
        <dbReference type="PROSITE-ProRule" id="PRU00221"/>
    </source>
</evidence>
<evidence type="ECO:0000256" key="5">
    <source>
        <dbReference type="ARBA" id="ARBA00023242"/>
    </source>
</evidence>
<evidence type="ECO:0000256" key="2">
    <source>
        <dbReference type="ARBA" id="ARBA00022574"/>
    </source>
</evidence>
<sequence length="381" mass="43655">MFANTDNVVLCVDSRLNIYSLKSSEPPIIVEFPKLVSKNEKKSANDTKSARISLICGEFSKSGHLFAVCDDKKRLLVWNFLQSEGKCDFIREFNVARKCVKLVFHSDEKQILVGDRSGDIFRYDLRSEGSEGSLLMGHLSMLLDFSLSCDEKYLITCDRDEKIRVSCFPNSYNIHGYCLGHSEFVSSLCYLKEEIIISGSGDGTLRIWNYVNGEQLCVHDCSKVKDTGKRIAVKQILKISDDLVAVTFYDFGDLLIYKVARNDDLFSISLIKCVTISTSKLHKIFISNNCLIATSLNKEEMFLCFEIEWNSCELRKSNDKCFIKCINEDKKFIEECYEEFDAEAKSLDGLYKTWFNNVDTYLEKKRERQVAKKLKQCKNGA</sequence>
<keyword evidence="11" id="KW-1185">Reference proteome</keyword>
<dbReference type="STRING" id="299467.A0A443SPD3"/>
<comment type="similarity">
    <text evidence="8">Belongs to the WD repeat TRM82 family.</text>
</comment>
<dbReference type="PANTHER" id="PTHR16288:SF0">
    <property type="entry name" value="TRNA (GUANINE-N(7)-)-METHYLTRANSFERASE NON-CATALYTIC SUBUNIT WDR4"/>
    <property type="match status" value="1"/>
</dbReference>
<evidence type="ECO:0000256" key="3">
    <source>
        <dbReference type="ARBA" id="ARBA00022694"/>
    </source>
</evidence>
<dbReference type="Pfam" id="PF00400">
    <property type="entry name" value="WD40"/>
    <property type="match status" value="1"/>
</dbReference>
<dbReference type="SUPFAM" id="SSF50978">
    <property type="entry name" value="WD40 repeat-like"/>
    <property type="match status" value="1"/>
</dbReference>
<dbReference type="Proteomes" id="UP000288716">
    <property type="component" value="Unassembled WGS sequence"/>
</dbReference>
<dbReference type="InterPro" id="IPR036322">
    <property type="entry name" value="WD40_repeat_dom_sf"/>
</dbReference>
<evidence type="ECO:0000256" key="4">
    <source>
        <dbReference type="ARBA" id="ARBA00022737"/>
    </source>
</evidence>
<dbReference type="GO" id="GO:0005829">
    <property type="term" value="C:cytosol"/>
    <property type="evidence" value="ECO:0007669"/>
    <property type="project" value="TreeGrafter"/>
</dbReference>
<dbReference type="PANTHER" id="PTHR16288">
    <property type="entry name" value="WD40 REPEAT PROTEIN 4"/>
    <property type="match status" value="1"/>
</dbReference>
<proteinExistence type="inferred from homology"/>
<feature type="repeat" description="WD" evidence="9">
    <location>
        <begin position="178"/>
        <end position="218"/>
    </location>
</feature>
<comment type="subunit">
    <text evidence="7">Forms a heterodimer with the catalytic subunit Mettl1. Interacts with mei-P26 and weakly interacts with bgcn; required for the function or formation of the mei-P26-bgcn-bam-sxl complex. Interacts with nanos; may be involved in mei-P26-dependent derepression of the BMP signaling pathway. Interacts with Myc; the interaction may be mediated by mei-P26 and may be involved in the regulation of ribosome biogenesis.</text>
</comment>
<dbReference type="EMBL" id="NCKV01000944">
    <property type="protein sequence ID" value="RWS29374.1"/>
    <property type="molecule type" value="Genomic_DNA"/>
</dbReference>
<dbReference type="Gene3D" id="2.130.10.10">
    <property type="entry name" value="YVTN repeat-like/Quinoprotein amine dehydrogenase"/>
    <property type="match status" value="1"/>
</dbReference>
<comment type="pathway">
    <text evidence="8">tRNA modification; N(7)-methylguanine-tRNA biosynthesis.</text>
</comment>
<evidence type="ECO:0000256" key="6">
    <source>
        <dbReference type="ARBA" id="ARBA00093337"/>
    </source>
</evidence>
<evidence type="ECO:0000313" key="11">
    <source>
        <dbReference type="Proteomes" id="UP000288716"/>
    </source>
</evidence>
<dbReference type="InterPro" id="IPR015943">
    <property type="entry name" value="WD40/YVTN_repeat-like_dom_sf"/>
</dbReference>
<dbReference type="InterPro" id="IPR001680">
    <property type="entry name" value="WD40_rpt"/>
</dbReference>
<dbReference type="GO" id="GO:0043527">
    <property type="term" value="C:tRNA methyltransferase complex"/>
    <property type="evidence" value="ECO:0007669"/>
    <property type="project" value="TreeGrafter"/>
</dbReference>
<dbReference type="GO" id="GO:0106004">
    <property type="term" value="P:tRNA (guanine-N7)-methylation"/>
    <property type="evidence" value="ECO:0007669"/>
    <property type="project" value="UniProtKB-UniRule"/>
</dbReference>
<keyword evidence="4 8" id="KW-0677">Repeat</keyword>
<keyword evidence="3 8" id="KW-0819">tRNA processing</keyword>
<dbReference type="PROSITE" id="PS50294">
    <property type="entry name" value="WD_REPEATS_REGION"/>
    <property type="match status" value="1"/>
</dbReference>
<dbReference type="HAMAP" id="MF_03056">
    <property type="entry name" value="TRM82"/>
    <property type="match status" value="1"/>
</dbReference>
<dbReference type="UniPathway" id="UPA00989"/>
<organism evidence="10 11">
    <name type="scientific">Leptotrombidium deliense</name>
    <dbReference type="NCBI Taxonomy" id="299467"/>
    <lineage>
        <taxon>Eukaryota</taxon>
        <taxon>Metazoa</taxon>
        <taxon>Ecdysozoa</taxon>
        <taxon>Arthropoda</taxon>
        <taxon>Chelicerata</taxon>
        <taxon>Arachnida</taxon>
        <taxon>Acari</taxon>
        <taxon>Acariformes</taxon>
        <taxon>Trombidiformes</taxon>
        <taxon>Prostigmata</taxon>
        <taxon>Anystina</taxon>
        <taxon>Parasitengona</taxon>
        <taxon>Trombiculoidea</taxon>
        <taxon>Trombiculidae</taxon>
        <taxon>Leptotrombidium</taxon>
    </lineage>
</organism>
<evidence type="ECO:0000256" key="7">
    <source>
        <dbReference type="ARBA" id="ARBA00093542"/>
    </source>
</evidence>
<name>A0A443SPD3_9ACAR</name>
<dbReference type="InterPro" id="IPR028884">
    <property type="entry name" value="Trm82"/>
</dbReference>
<protein>
    <recommendedName>
        <fullName evidence="8">tRNA (guanine-N(7)-)-methyltransferase non-catalytic subunit</fullName>
    </recommendedName>
    <alternativeName>
        <fullName evidence="8">WD repeat-containing protein 4 homolog</fullName>
    </alternativeName>
</protein>
<dbReference type="AlphaFoldDB" id="A0A443SPD3"/>
<evidence type="ECO:0000256" key="1">
    <source>
        <dbReference type="ARBA" id="ARBA00004123"/>
    </source>
</evidence>
<comment type="subcellular location">
    <subcellularLocation>
        <location evidence="1 8">Nucleus</location>
    </subcellularLocation>
</comment>
<comment type="function">
    <text evidence="8">Required for the formation of N(7)-methylguanine at position 46 (m7G46) in tRNA. In the complex, it is required to stabilize and induce conformational changes of the catalytic subunit.</text>
</comment>
<gene>
    <name evidence="10" type="ORF">B4U80_08156</name>
</gene>
<accession>A0A443SPD3</accession>
<comment type="caution">
    <text evidence="10">The sequence shown here is derived from an EMBL/GenBank/DDBJ whole genome shotgun (WGS) entry which is preliminary data.</text>
</comment>
<dbReference type="OrthoDB" id="371245at2759"/>
<dbReference type="PROSITE" id="PS50082">
    <property type="entry name" value="WD_REPEATS_2"/>
    <property type="match status" value="1"/>
</dbReference>
<evidence type="ECO:0000313" key="10">
    <source>
        <dbReference type="EMBL" id="RWS29374.1"/>
    </source>
</evidence>
<dbReference type="GO" id="GO:0005634">
    <property type="term" value="C:nucleus"/>
    <property type="evidence" value="ECO:0007669"/>
    <property type="project" value="UniProtKB-SubCell"/>
</dbReference>
<dbReference type="VEuPathDB" id="VectorBase:LDEU002664"/>